<dbReference type="EMBL" id="FZNQ01000009">
    <property type="protein sequence ID" value="SNR47990.1"/>
    <property type="molecule type" value="Genomic_DNA"/>
</dbReference>
<proteinExistence type="predicted"/>
<organism evidence="2 3">
    <name type="scientific">Halorubrum vacuolatum</name>
    <name type="common">Natronobacterium vacuolatum</name>
    <dbReference type="NCBI Taxonomy" id="63740"/>
    <lineage>
        <taxon>Archaea</taxon>
        <taxon>Methanobacteriati</taxon>
        <taxon>Methanobacteriota</taxon>
        <taxon>Stenosarchaea group</taxon>
        <taxon>Halobacteria</taxon>
        <taxon>Halobacteriales</taxon>
        <taxon>Haloferacaceae</taxon>
        <taxon>Halorubrum</taxon>
    </lineage>
</organism>
<sequence>MRYATWLEQRVNSRLNALADAAEGNQSLRDAYDAELTSHGNSEEKIARSHEGRELIELIQNARDAIQPSGPGQVYVGILDEGILVANTGKPFDLLDEDTERAVKMIGESNKTDQKDDETAGVDLDSDSVGHIGVGLKSTVAVGDDFEVWSRRAEDSDTLRVRYSRAYITAAVAARFGHELPAELNLDDGLIGPYYEAAENGLFDPHEQFSSDPVPLNDDLGKAPLFWFPWPLDPSSPGPSNATLADRANKLLTAPQEALSQFAEPPSEPFRTAVFIEYRDDMWRKLLSAFDIPTPIEPPNDPAARADELWGKLSYHGDRAEGFDPETLINLGKIDDLYLERIPQEATNETEHWHATETTPQHTIPDAGIKHRKFKVQITTDGGAQSLTYDSYTAEWNGTETTRPRIIIERPRTDADGTARASYPLHLYYPISSTDDALPVCFHGRFRVTTERKDLSRSSAEHNQRVLKHGAELFGRVAGGTAMLACDPDTVNHWNRYPWLLLPDTGPDLDSAPQSLKDTPDLIAHFHRQIVEELREAVAVPTINGPEKVDNIILYPSGSVFKSIAASVELAEKSGTTAITTGTDPVPTSETLRAALTLQSKRDNPERQSQRWEAFVGTERATTALKEWAQWLSFNLTVNESSASETYVQTRTVNQRHGQELFGGLIELVEETAAELDISIATLLKKDWLADTLPGVYLLPCEQAGSDETVELVPIEPSPSGQIERGTQSTRTVLWGLDRESLPFFYPPEHGEFDVFFFDQESQRGATDVLSKAGKTRTWGVREYNDLPNLFEALLQTFKSSKRDLDLGSVAALATLVPNLEVDSKGLGQTELSVGSRSHFVSALSNTDRRSLLRLRLGVRRSAIRGAAFPDTKLSDFSLPDSWQQLRHEALQAATTDSGAGSNTPEEPEWQATGEFGPTSFPDPTGDADAWAGFPEDLTETETRRGLARAISLLGVSSLPGIRYLPLHGETHPPLDEGVPHWHPSEWSDDTLPAWAMTHRESLRSAIEATDYTQYITSYNYHPKTTINHLGCERAPTTADSSHQESYLIGWTWFDPAQLATLKASPERVRALLDRYSNEYRQNLLTTKWYCRRYHGCSMRDTTVPTVANLQLRQLPIWDSIVKITDSLEDQQSWESQRSQLSCAVIQTESGGRAGWRLFPHVDPDDENVIISESLLAEFGVVPLGELNVTGAEHRLQQVQAVLADVDTDELQEIDEPVQLSIPSSQVENWKRAYSQLLRPILDAWDSPDDANAVEAKLDELLSTLTHIPLKREEEWYTASIEWIRDHGGSAVWRYPRENPTRWVQTALSTAYDDRPGYRFEHPVQQAGFAEFAGTALDIPSISATEPQLSAEEFTSRKRPTGEFVSRSKLEEWTDKLETRLPLLLAIISARSHDRLQSAAETLQVGINNIAVIEQLPADIRADLSDPKSVTYLLPDENGPNSHDEQRKGIAIVASEVGTPAIGDLTQAIALLTKQFGHLGTIQHVLEADEYTQARRRLEGTYPVEDAELFLEEQRRTNLRNRLELAADLLDWLEYQRPPVEGAAKQLQERSNEETDLFERLSIDVRIDSDLSELPDELQTYLNCCRSADQAVQEIIALLFNPGPEGATAIRERIIELPPGNRKQDLIEWFAVHSRELPGDFVPLALTNQCRRLSHIDAVWIETDADFVQSPTDWHEAVESKETTLTWHKELPGYASTQEFGTYWLDLCKGDRVTALLDCLKSQLTSEIPDQTAAAVCDYVIDGKQLPSPTEASADHKERAFASATNYLRNNEIHSLDIIDDKSVPDTVSPEPSDSTKPTGGPGGQPQSFTGRGELAEVAVTLEILTRTAAWLEEESGRGEILIEQFNNLYQTQTKDGNNAVNYKWHTERRWDRDLLQLLNQDSERLLNEFINWQSSISTDSSLADLASVALLDVSEERGPGFDIIDPVTRDGTSFSPRPVEIKSVATTNPPFSIRLSTNEYQQCKLHVSQSDHPYILRIVYVPSDNPTIAASKDVATYQITSVDELNAVVGEPFDMQVRSGYLRPTLDKK</sequence>
<name>A0A238WN30_HALVU</name>
<dbReference type="InterPro" id="IPR036890">
    <property type="entry name" value="HATPase_C_sf"/>
</dbReference>
<dbReference type="Proteomes" id="UP000198397">
    <property type="component" value="Unassembled WGS sequence"/>
</dbReference>
<keyword evidence="3" id="KW-1185">Reference proteome</keyword>
<protein>
    <submittedName>
        <fullName evidence="2">Uncharacterized protein</fullName>
    </submittedName>
</protein>
<evidence type="ECO:0000313" key="3">
    <source>
        <dbReference type="Proteomes" id="UP000198397"/>
    </source>
</evidence>
<gene>
    <name evidence="2" type="ORF">SAMN06264855_1093</name>
</gene>
<reference evidence="2 3" key="1">
    <citation type="submission" date="2017-06" db="EMBL/GenBank/DDBJ databases">
        <authorList>
            <person name="Kim H.J."/>
            <person name="Triplett B.A."/>
        </authorList>
    </citation>
    <scope>NUCLEOTIDE SEQUENCE [LARGE SCALE GENOMIC DNA]</scope>
    <source>
        <strain evidence="2 3">DSM 8800</strain>
    </source>
</reference>
<dbReference type="Gene3D" id="3.30.565.10">
    <property type="entry name" value="Histidine kinase-like ATPase, C-terminal domain"/>
    <property type="match status" value="1"/>
</dbReference>
<dbReference type="NCBIfam" id="NF047352">
    <property type="entry name" value="P_loop_sacsin"/>
    <property type="match status" value="1"/>
</dbReference>
<evidence type="ECO:0000256" key="1">
    <source>
        <dbReference type="SAM" id="MobiDB-lite"/>
    </source>
</evidence>
<accession>A0A238WN30</accession>
<feature type="region of interest" description="Disordered" evidence="1">
    <location>
        <begin position="1779"/>
        <end position="1810"/>
    </location>
</feature>
<dbReference type="SUPFAM" id="SSF55874">
    <property type="entry name" value="ATPase domain of HSP90 chaperone/DNA topoisomerase II/histidine kinase"/>
    <property type="match status" value="1"/>
</dbReference>
<evidence type="ECO:0000313" key="2">
    <source>
        <dbReference type="EMBL" id="SNR47990.1"/>
    </source>
</evidence>